<evidence type="ECO:0000313" key="3">
    <source>
        <dbReference type="Proteomes" id="UP000034694"/>
    </source>
</evidence>
<dbReference type="Gene3D" id="3.40.33.10">
    <property type="entry name" value="CAP"/>
    <property type="match status" value="1"/>
</dbReference>
<proteinExistence type="predicted"/>
<feature type="domain" description="SCP" evidence="1">
    <location>
        <begin position="17"/>
        <end position="100"/>
    </location>
</feature>
<protein>
    <recommendedName>
        <fullName evidence="1">SCP domain-containing protein</fullName>
    </recommendedName>
</protein>
<dbReference type="InterPro" id="IPR014044">
    <property type="entry name" value="CAP_dom"/>
</dbReference>
<organism evidence="2 3">
    <name type="scientific">Candidatus Amesbacteria bacterium GW2011_GWB1_48_13</name>
    <dbReference type="NCBI Taxonomy" id="1618362"/>
    <lineage>
        <taxon>Bacteria</taxon>
        <taxon>Candidatus Amesiibacteriota</taxon>
    </lineage>
</organism>
<name>A0A0G1UU48_9BACT</name>
<dbReference type="Proteomes" id="UP000034694">
    <property type="component" value="Unassembled WGS sequence"/>
</dbReference>
<accession>A0A0G1UU48</accession>
<comment type="caution">
    <text evidence="2">The sequence shown here is derived from an EMBL/GenBank/DDBJ whole genome shotgun (WGS) entry which is preliminary data.</text>
</comment>
<dbReference type="InterPro" id="IPR035940">
    <property type="entry name" value="CAP_sf"/>
</dbReference>
<evidence type="ECO:0000313" key="2">
    <source>
        <dbReference type="EMBL" id="KKU97571.1"/>
    </source>
</evidence>
<dbReference type="SUPFAM" id="SSF55797">
    <property type="entry name" value="PR-1-like"/>
    <property type="match status" value="1"/>
</dbReference>
<dbReference type="AlphaFoldDB" id="A0A0G1UU48"/>
<evidence type="ECO:0000259" key="1">
    <source>
        <dbReference type="Pfam" id="PF00188"/>
    </source>
</evidence>
<reference evidence="2 3" key="1">
    <citation type="journal article" date="2015" name="Nature">
        <title>rRNA introns, odd ribosomes, and small enigmatic genomes across a large radiation of phyla.</title>
        <authorList>
            <person name="Brown C.T."/>
            <person name="Hug L.A."/>
            <person name="Thomas B.C."/>
            <person name="Sharon I."/>
            <person name="Castelle C.J."/>
            <person name="Singh A."/>
            <person name="Wilkins M.J."/>
            <person name="Williams K.H."/>
            <person name="Banfield J.F."/>
        </authorList>
    </citation>
    <scope>NUCLEOTIDE SEQUENCE [LARGE SCALE GENOMIC DNA]</scope>
</reference>
<gene>
    <name evidence="2" type="ORF">UY28_C0018G0001</name>
</gene>
<dbReference type="EMBL" id="LCPK01000018">
    <property type="protein sequence ID" value="KKU97571.1"/>
    <property type="molecule type" value="Genomic_DNA"/>
</dbReference>
<sequence>PTPVITTLNIPTYLLIAVNDYRRSQNLSEVTSEPYTCNFAKVRAGEISVSFNHDGFRSRIDSRTLPYPSYSRITENIALNSSYKAVVPGWINSPGHAANMQADTPFVCIQKYGNYYAYEGWKP</sequence>
<dbReference type="CDD" id="cd05379">
    <property type="entry name" value="CAP_bacterial"/>
    <property type="match status" value="1"/>
</dbReference>
<feature type="non-terminal residue" evidence="2">
    <location>
        <position position="1"/>
    </location>
</feature>
<dbReference type="Pfam" id="PF00188">
    <property type="entry name" value="CAP"/>
    <property type="match status" value="1"/>
</dbReference>